<dbReference type="Gene3D" id="3.40.630.30">
    <property type="match status" value="1"/>
</dbReference>
<dbReference type="InterPro" id="IPR000182">
    <property type="entry name" value="GNAT_dom"/>
</dbReference>
<sequence>MYIETERLIIRKLEWEDLNGVFHIYQDQETCQFLLHDPWTEANKEQNFTEMIEKSDLEIDRAVNLAVVRNQHVIGLFHVWYTEMKRTVEVGYTFSKEYSGKGYATETLKAMIDFIFKHHDVHRIQAVCDDRNVSSEQLCLRAGMRKEAHFIKDFWNKGEWTSSFVFGILREEYKR</sequence>
<proteinExistence type="predicted"/>
<dbReference type="Proteomes" id="UP000721415">
    <property type="component" value="Unassembled WGS sequence"/>
</dbReference>
<dbReference type="RefSeq" id="WP_197116224.1">
    <property type="nucleotide sequence ID" value="NZ_JACBXQ010000007.1"/>
</dbReference>
<dbReference type="PANTHER" id="PTHR43792">
    <property type="entry name" value="GNAT FAMILY, PUTATIVE (AFU_ORTHOLOGUE AFUA_3G00765)-RELATED-RELATED"/>
    <property type="match status" value="1"/>
</dbReference>
<gene>
    <name evidence="2" type="ORF">HZY91_10530</name>
</gene>
<comment type="caution">
    <text evidence="2">The sequence shown here is derived from an EMBL/GenBank/DDBJ whole genome shotgun (WGS) entry which is preliminary data.</text>
</comment>
<name>A0ABS0LTM1_9LACT</name>
<dbReference type="InterPro" id="IPR051531">
    <property type="entry name" value="N-acetyltransferase"/>
</dbReference>
<dbReference type="EMBL" id="JACBXQ010000007">
    <property type="protein sequence ID" value="MBG9987302.1"/>
    <property type="molecule type" value="Genomic_DNA"/>
</dbReference>
<dbReference type="PROSITE" id="PS51186">
    <property type="entry name" value="GNAT"/>
    <property type="match status" value="1"/>
</dbReference>
<feature type="domain" description="N-acetyltransferase" evidence="1">
    <location>
        <begin position="8"/>
        <end position="171"/>
    </location>
</feature>
<dbReference type="SUPFAM" id="SSF55729">
    <property type="entry name" value="Acyl-CoA N-acyltransferases (Nat)"/>
    <property type="match status" value="1"/>
</dbReference>
<protein>
    <submittedName>
        <fullName evidence="2">GNAT family N-acetyltransferase</fullName>
    </submittedName>
</protein>
<evidence type="ECO:0000313" key="2">
    <source>
        <dbReference type="EMBL" id="MBG9987302.1"/>
    </source>
</evidence>
<dbReference type="Pfam" id="PF13302">
    <property type="entry name" value="Acetyltransf_3"/>
    <property type="match status" value="1"/>
</dbReference>
<evidence type="ECO:0000259" key="1">
    <source>
        <dbReference type="PROSITE" id="PS51186"/>
    </source>
</evidence>
<dbReference type="PANTHER" id="PTHR43792:SF1">
    <property type="entry name" value="N-ACETYLTRANSFERASE DOMAIN-CONTAINING PROTEIN"/>
    <property type="match status" value="1"/>
</dbReference>
<keyword evidence="3" id="KW-1185">Reference proteome</keyword>
<organism evidence="2 3">
    <name type="scientific">Facklamia lactis</name>
    <dbReference type="NCBI Taxonomy" id="2749967"/>
    <lineage>
        <taxon>Bacteria</taxon>
        <taxon>Bacillati</taxon>
        <taxon>Bacillota</taxon>
        <taxon>Bacilli</taxon>
        <taxon>Lactobacillales</taxon>
        <taxon>Aerococcaceae</taxon>
        <taxon>Facklamia</taxon>
    </lineage>
</organism>
<dbReference type="InterPro" id="IPR016181">
    <property type="entry name" value="Acyl_CoA_acyltransferase"/>
</dbReference>
<accession>A0ABS0LTM1</accession>
<evidence type="ECO:0000313" key="3">
    <source>
        <dbReference type="Proteomes" id="UP000721415"/>
    </source>
</evidence>
<reference evidence="2 3" key="1">
    <citation type="submission" date="2020-07" db="EMBL/GenBank/DDBJ databases">
        <title>Facklamia lactis sp. nov., isolated from raw milk.</title>
        <authorList>
            <person name="Doll E.V."/>
            <person name="Huptas C."/>
            <person name="Staib L."/>
            <person name="Wenning M."/>
            <person name="Scherer S."/>
        </authorList>
    </citation>
    <scope>NUCLEOTIDE SEQUENCE [LARGE SCALE GENOMIC DNA]</scope>
    <source>
        <strain evidence="2 3">DSM 111018</strain>
    </source>
</reference>